<keyword evidence="1" id="KW-1133">Transmembrane helix</keyword>
<dbReference type="AlphaFoldDB" id="A0A6L3ZIN0"/>
<reference evidence="2 3" key="1">
    <citation type="submission" date="2019-10" db="EMBL/GenBank/DDBJ databases">
        <title>Genome sequence of Phaeocystidibacter marisrubri JCM30614 (type strain).</title>
        <authorList>
            <person name="Bowman J.P."/>
        </authorList>
    </citation>
    <scope>NUCLEOTIDE SEQUENCE [LARGE SCALE GENOMIC DNA]</scope>
    <source>
        <strain evidence="2 3">JCM 30614</strain>
    </source>
</reference>
<feature type="transmembrane region" description="Helical" evidence="1">
    <location>
        <begin position="152"/>
        <end position="173"/>
    </location>
</feature>
<dbReference type="InterPro" id="IPR046487">
    <property type="entry name" value="DUF6580"/>
</dbReference>
<feature type="transmembrane region" description="Helical" evidence="1">
    <location>
        <begin position="112"/>
        <end position="132"/>
    </location>
</feature>
<organism evidence="2 3">
    <name type="scientific">Phaeocystidibacter marisrubri</name>
    <dbReference type="NCBI Taxonomy" id="1577780"/>
    <lineage>
        <taxon>Bacteria</taxon>
        <taxon>Pseudomonadati</taxon>
        <taxon>Bacteroidota</taxon>
        <taxon>Flavobacteriia</taxon>
        <taxon>Flavobacteriales</taxon>
        <taxon>Phaeocystidibacteraceae</taxon>
        <taxon>Phaeocystidibacter</taxon>
    </lineage>
</organism>
<keyword evidence="1" id="KW-0812">Transmembrane</keyword>
<proteinExistence type="predicted"/>
<keyword evidence="3" id="KW-1185">Reference proteome</keyword>
<evidence type="ECO:0000313" key="3">
    <source>
        <dbReference type="Proteomes" id="UP000484164"/>
    </source>
</evidence>
<evidence type="ECO:0008006" key="4">
    <source>
        <dbReference type="Google" id="ProtNLM"/>
    </source>
</evidence>
<dbReference type="Proteomes" id="UP000484164">
    <property type="component" value="Unassembled WGS sequence"/>
</dbReference>
<comment type="caution">
    <text evidence="2">The sequence shown here is derived from an EMBL/GenBank/DDBJ whole genome shotgun (WGS) entry which is preliminary data.</text>
</comment>
<feature type="transmembrane region" description="Helical" evidence="1">
    <location>
        <begin position="81"/>
        <end position="100"/>
    </location>
</feature>
<dbReference type="RefSeq" id="WP_151692375.1">
    <property type="nucleotide sequence ID" value="NZ_BMGX01000002.1"/>
</dbReference>
<protein>
    <recommendedName>
        <fullName evidence="4">ECF transporter S component</fullName>
    </recommendedName>
</protein>
<sequence>MNRRQTFTFVASLLAVAAFTRLIPHAPNFTSMGAVALIGGAWFRKSSWSVLLPLLALFASDLVLNNLVYSTGSGFTLFYSGAEYIYGAFALISLLGAFGLKNAKLSKFGRYAIFGGVSAFLFFLISNFGVWMADAGMYSKDFAGLMACYTAAVPYALNSVASFIAYGFAIMGIKEVVEARFAASRA</sequence>
<dbReference type="EMBL" id="WBVQ01000001">
    <property type="protein sequence ID" value="KAB2817687.1"/>
    <property type="molecule type" value="Genomic_DNA"/>
</dbReference>
<keyword evidence="1" id="KW-0472">Membrane</keyword>
<dbReference type="Pfam" id="PF20221">
    <property type="entry name" value="DUF6580"/>
    <property type="match status" value="1"/>
</dbReference>
<evidence type="ECO:0000256" key="1">
    <source>
        <dbReference type="SAM" id="Phobius"/>
    </source>
</evidence>
<name>A0A6L3ZIN0_9FLAO</name>
<accession>A0A6L3ZIN0</accession>
<gene>
    <name evidence="2" type="ORF">F8C82_04595</name>
</gene>
<evidence type="ECO:0000313" key="2">
    <source>
        <dbReference type="EMBL" id="KAB2817687.1"/>
    </source>
</evidence>
<dbReference type="OrthoDB" id="9806699at2"/>